<evidence type="ECO:0000256" key="2">
    <source>
        <dbReference type="ARBA" id="ARBA00022801"/>
    </source>
</evidence>
<name>A0A1H0EH36_9PSED</name>
<dbReference type="GO" id="GO:0005737">
    <property type="term" value="C:cytoplasm"/>
    <property type="evidence" value="ECO:0007669"/>
    <property type="project" value="TreeGrafter"/>
</dbReference>
<proteinExistence type="predicted"/>
<dbReference type="GO" id="GO:0008484">
    <property type="term" value="F:sulfuric ester hydrolase activity"/>
    <property type="evidence" value="ECO:0007669"/>
    <property type="project" value="TreeGrafter"/>
</dbReference>
<protein>
    <submittedName>
        <fullName evidence="4">Choline-sulfatase</fullName>
    </submittedName>
</protein>
<dbReference type="EMBL" id="FNIJ01000005">
    <property type="protein sequence ID" value="SDN81672.1"/>
    <property type="molecule type" value="Genomic_DNA"/>
</dbReference>
<dbReference type="AlphaFoldDB" id="A0A1H0EH36"/>
<evidence type="ECO:0000313" key="5">
    <source>
        <dbReference type="Proteomes" id="UP000242957"/>
    </source>
</evidence>
<reference evidence="5" key="1">
    <citation type="submission" date="2016-10" db="EMBL/GenBank/DDBJ databases">
        <authorList>
            <person name="Varghese N."/>
            <person name="Submissions S."/>
        </authorList>
    </citation>
    <scope>NUCLEOTIDE SEQUENCE [LARGE SCALE GENOMIC DNA]</scope>
    <source>
        <strain evidence="5">JCM 21621</strain>
    </source>
</reference>
<evidence type="ECO:0000256" key="1">
    <source>
        <dbReference type="ARBA" id="ARBA00022723"/>
    </source>
</evidence>
<accession>A0A1H0EH36</accession>
<evidence type="ECO:0000313" key="4">
    <source>
        <dbReference type="EMBL" id="SDN81672.1"/>
    </source>
</evidence>
<keyword evidence="5" id="KW-1185">Reference proteome</keyword>
<keyword evidence="2" id="KW-0378">Hydrolase</keyword>
<dbReference type="RefSeq" id="WP_084310566.1">
    <property type="nucleotide sequence ID" value="NZ_FNIJ01000005.1"/>
</dbReference>
<dbReference type="CDD" id="cd16037">
    <property type="entry name" value="sulfatase_like"/>
    <property type="match status" value="1"/>
</dbReference>
<dbReference type="Gene3D" id="3.40.720.10">
    <property type="entry name" value="Alkaline Phosphatase, subunit A"/>
    <property type="match status" value="1"/>
</dbReference>
<dbReference type="Pfam" id="PF00884">
    <property type="entry name" value="Sulfatase"/>
    <property type="match status" value="1"/>
</dbReference>
<dbReference type="InterPro" id="IPR017850">
    <property type="entry name" value="Alkaline_phosphatase_core_sf"/>
</dbReference>
<dbReference type="PANTHER" id="PTHR45953">
    <property type="entry name" value="IDURONATE 2-SULFATASE"/>
    <property type="match status" value="1"/>
</dbReference>
<evidence type="ECO:0000259" key="3">
    <source>
        <dbReference type="Pfam" id="PF00884"/>
    </source>
</evidence>
<dbReference type="InterPro" id="IPR000917">
    <property type="entry name" value="Sulfatase_N"/>
</dbReference>
<dbReference type="OrthoDB" id="9803751at2"/>
<organism evidence="4 5">
    <name type="scientific">Pseudomonas jinjuensis</name>
    <dbReference type="NCBI Taxonomy" id="198616"/>
    <lineage>
        <taxon>Bacteria</taxon>
        <taxon>Pseudomonadati</taxon>
        <taxon>Pseudomonadota</taxon>
        <taxon>Gammaproteobacteria</taxon>
        <taxon>Pseudomonadales</taxon>
        <taxon>Pseudomonadaceae</taxon>
        <taxon>Pseudomonas</taxon>
    </lineage>
</organism>
<dbReference type="STRING" id="198616.SAMN05216193_105171"/>
<dbReference type="GO" id="GO:0046872">
    <property type="term" value="F:metal ion binding"/>
    <property type="evidence" value="ECO:0007669"/>
    <property type="project" value="UniProtKB-KW"/>
</dbReference>
<feature type="domain" description="Sulfatase N-terminal" evidence="3">
    <location>
        <begin position="5"/>
        <end position="347"/>
    </location>
</feature>
<dbReference type="Proteomes" id="UP000242957">
    <property type="component" value="Unassembled WGS sequence"/>
</dbReference>
<gene>
    <name evidence="4" type="ORF">SAMN05216193_105171</name>
</gene>
<dbReference type="SUPFAM" id="SSF53649">
    <property type="entry name" value="Alkaline phosphatase-like"/>
    <property type="match status" value="1"/>
</dbReference>
<keyword evidence="1" id="KW-0479">Metal-binding</keyword>
<dbReference type="PANTHER" id="PTHR45953:SF1">
    <property type="entry name" value="IDURONATE 2-SULFATASE"/>
    <property type="match status" value="1"/>
</dbReference>
<sequence>MTKPKNLVVIMSDEHNPKALGCYGNDFVKTPNLDALAASGTRFTASYCNSPVCIPARATFATGRYIHQMGFWDNADPYDGSVPSWHHRVRSSGQRCVSIGKLHFRSVDDDNGFSQEIVPMHVIEGKGDLMGLVREDLPRRGGAWKMAGQAGPGESSYTLYDRNIAALAQTWLREEAPKYQDQPWVLFVSFVAPHFPLTAPPEHFYKYYLDDNLPWPKLYDKAERPDHPYIRDYASSFAYDDFFDSEDKVRRALAGYYGLVSFLDENIGKVITTLNDCGLGDDTRIIYTSDHGDNLGTRGLWGKSTMFEEAVGVPLIISGEGIPAGVEKKTPVTHIDVYPTILEAVGVEPTAEDRSLSGQSLFELANQENHDRLAFAEYHGMGSATGAFMVRDHRYKYVYYVDYQPHLFDLLEDPEELINLAELPGNEALVADYHAKLLSICDPHEVDARARKRQAQLLALNGGREAVVARGDLGYSPPPGVAVDFN</sequence>